<keyword evidence="3" id="KW-1185">Reference proteome</keyword>
<dbReference type="PIRSF" id="PIRSF037442">
    <property type="entry name" value="UCP037442_abhydr"/>
    <property type="match status" value="1"/>
</dbReference>
<reference evidence="3" key="1">
    <citation type="journal article" date="2019" name="Int. J. Syst. Evol. Microbiol.">
        <title>The Global Catalogue of Microorganisms (GCM) 10K type strain sequencing project: providing services to taxonomists for standard genome sequencing and annotation.</title>
        <authorList>
            <consortium name="The Broad Institute Genomics Platform"/>
            <consortium name="The Broad Institute Genome Sequencing Center for Infectious Disease"/>
            <person name="Wu L."/>
            <person name="Ma J."/>
        </authorList>
    </citation>
    <scope>NUCLEOTIDE SEQUENCE [LARGE SCALE GENOMIC DNA]</scope>
    <source>
        <strain evidence="3">JCM 18715</strain>
    </source>
</reference>
<name>A0ABP9QPV8_9RHOO</name>
<dbReference type="InterPro" id="IPR029058">
    <property type="entry name" value="AB_hydrolase_fold"/>
</dbReference>
<evidence type="ECO:0000313" key="3">
    <source>
        <dbReference type="Proteomes" id="UP001500547"/>
    </source>
</evidence>
<evidence type="ECO:0000313" key="2">
    <source>
        <dbReference type="EMBL" id="GAA5165020.1"/>
    </source>
</evidence>
<sequence length="319" mass="35602">MLHVEAWPAMASAAPKVISEALSLQAEDGYPLAAHAWHAAGNAVAERGIVVINPATAVNATYYHRYARFLATQGFRVLTYDYRGIGASRQGNLRRWKHITKFDWGRLDCEAALGWCVRHHPDLPLHVVAHSIGGMTIGLAPSNHRVVRCLTVGAQFAYWPDYARSARLGMWLRWHLGMPLLTAALGYFPARALGWHEDLPAGAAYEWAFRGKQLRAASEAAAQAMTHFRSMRGEILAIGIADDPFGTPVAIQRLLAYFENCRCFRQTIAPGSVGESKIGHFAYFHEKFRDTLWRDSVRWLRDARFVQHPPLATGSTTAR</sequence>
<protein>
    <submittedName>
        <fullName evidence="2">Alpha/beta fold hydrolase</fullName>
    </submittedName>
</protein>
<dbReference type="Gene3D" id="3.40.50.1820">
    <property type="entry name" value="alpha/beta hydrolase"/>
    <property type="match status" value="1"/>
</dbReference>
<dbReference type="RefSeq" id="WP_345532778.1">
    <property type="nucleotide sequence ID" value="NZ_BAABLD010000008.1"/>
</dbReference>
<proteinExistence type="predicted"/>
<organism evidence="2 3">
    <name type="scientific">Viridibacterium curvum</name>
    <dbReference type="NCBI Taxonomy" id="1101404"/>
    <lineage>
        <taxon>Bacteria</taxon>
        <taxon>Pseudomonadati</taxon>
        <taxon>Pseudomonadota</taxon>
        <taxon>Betaproteobacteria</taxon>
        <taxon>Rhodocyclales</taxon>
        <taxon>Rhodocyclaceae</taxon>
        <taxon>Viridibacterium</taxon>
    </lineage>
</organism>
<dbReference type="Proteomes" id="UP001500547">
    <property type="component" value="Unassembled WGS sequence"/>
</dbReference>
<dbReference type="EMBL" id="BAABLD010000008">
    <property type="protein sequence ID" value="GAA5165020.1"/>
    <property type="molecule type" value="Genomic_DNA"/>
</dbReference>
<keyword evidence="2" id="KW-0378">Hydrolase</keyword>
<comment type="caution">
    <text evidence="2">The sequence shown here is derived from an EMBL/GenBank/DDBJ whole genome shotgun (WGS) entry which is preliminary data.</text>
</comment>
<gene>
    <name evidence="2" type="ORF">GCM10025770_19880</name>
</gene>
<dbReference type="InterPro" id="IPR022742">
    <property type="entry name" value="Hydrolase_4"/>
</dbReference>
<evidence type="ECO:0000259" key="1">
    <source>
        <dbReference type="Pfam" id="PF12146"/>
    </source>
</evidence>
<dbReference type="Pfam" id="PF12146">
    <property type="entry name" value="Hydrolase_4"/>
    <property type="match status" value="1"/>
</dbReference>
<feature type="domain" description="Serine aminopeptidase S33" evidence="1">
    <location>
        <begin position="47"/>
        <end position="162"/>
    </location>
</feature>
<dbReference type="InterPro" id="IPR017208">
    <property type="entry name" value="UCP037442_abhydr"/>
</dbReference>
<dbReference type="SUPFAM" id="SSF53474">
    <property type="entry name" value="alpha/beta-Hydrolases"/>
    <property type="match status" value="1"/>
</dbReference>
<accession>A0ABP9QPV8</accession>
<dbReference type="GO" id="GO:0016787">
    <property type="term" value="F:hydrolase activity"/>
    <property type="evidence" value="ECO:0007669"/>
    <property type="project" value="UniProtKB-KW"/>
</dbReference>